<feature type="domain" description="AprA-like MT2-like" evidence="1">
    <location>
        <begin position="269"/>
        <end position="475"/>
    </location>
</feature>
<accession>A0A382BEV6</accession>
<protein>
    <recommendedName>
        <fullName evidence="5">Polyketide synthase</fullName>
    </recommendedName>
</protein>
<dbReference type="Gene3D" id="3.40.50.150">
    <property type="entry name" value="Vaccinia Virus protein VP39"/>
    <property type="match status" value="1"/>
</dbReference>
<feature type="domain" description="AprA-like N-terminal" evidence="2">
    <location>
        <begin position="10"/>
        <end position="76"/>
    </location>
</feature>
<organism evidence="4">
    <name type="scientific">marine metagenome</name>
    <dbReference type="NCBI Taxonomy" id="408172"/>
    <lineage>
        <taxon>unclassified sequences</taxon>
        <taxon>metagenomes</taxon>
        <taxon>ecological metagenomes</taxon>
    </lineage>
</organism>
<dbReference type="Pfam" id="PF23589">
    <property type="entry name" value="WHD_AprA"/>
    <property type="match status" value="1"/>
</dbReference>
<evidence type="ECO:0008006" key="5">
    <source>
        <dbReference type="Google" id="ProtNLM"/>
    </source>
</evidence>
<proteinExistence type="predicted"/>
<dbReference type="InterPro" id="IPR029063">
    <property type="entry name" value="SAM-dependent_MTases_sf"/>
</dbReference>
<dbReference type="Pfam" id="PF23526">
    <property type="entry name" value="AprA_N"/>
    <property type="match status" value="1"/>
</dbReference>
<dbReference type="InterPro" id="IPR056394">
    <property type="entry name" value="AprA-like_N"/>
</dbReference>
<evidence type="ECO:0000313" key="4">
    <source>
        <dbReference type="EMBL" id="SVB12345.1"/>
    </source>
</evidence>
<feature type="domain" description="AprA winged helix" evidence="3">
    <location>
        <begin position="162"/>
        <end position="256"/>
    </location>
</feature>
<feature type="non-terminal residue" evidence="4">
    <location>
        <position position="476"/>
    </location>
</feature>
<dbReference type="Pfam" id="PF23525">
    <property type="entry name" value="Methyltransf_36"/>
    <property type="match status" value="1"/>
</dbReference>
<evidence type="ECO:0000259" key="2">
    <source>
        <dbReference type="Pfam" id="PF23526"/>
    </source>
</evidence>
<name>A0A382BEV6_9ZZZZ</name>
<evidence type="ECO:0000259" key="1">
    <source>
        <dbReference type="Pfam" id="PF23525"/>
    </source>
</evidence>
<sequence length="476" mass="54934">MLTQIEKQQFRGLLFRHLDGIVMAPAAFALHEKKVLSYLLKNKTVFLKEITEQFNANEGYLNAALRLLCSYGWLVQKIDNENDIIEYELSDSSEIAFNHVHHYEDVVKLLKYSEQFHQRKFELEPFLALIKIFEKFKNNYGLTISNDEKTQIIQQQILDHIEGHIVGPTTVRLGMSGMFHKYFMDAPFRPEEFHRDVESFGKLLDMFSYLGWFDEKNGTYQFTEKGLFYAKRASAYGVTVSYTPMFRKLDEMIFGDPEILRTRDQLETEIHVDRATNVWGSGGAHAVYFNAIDEIIVKLFNQPIDKQPKGILDMGCGNGAFLQHIFDVIDQQTARGKLLDEYPLFIVGADYNQIALKIAKENLINADIWAKVIFGDVGKPDVLAEKLKKDYDIDLIDLLNVRTFLDHNRPWRPPETSNPSRASQSTGAFVYRGKRINNNLIEDSLVEHFLEWAPYIKKFGLLMMELHTLPPLVTAA</sequence>
<gene>
    <name evidence="4" type="ORF">METZ01_LOCUS165199</name>
</gene>
<dbReference type="SUPFAM" id="SSF53335">
    <property type="entry name" value="S-adenosyl-L-methionine-dependent methyltransferases"/>
    <property type="match status" value="1"/>
</dbReference>
<dbReference type="AlphaFoldDB" id="A0A382BEV6"/>
<dbReference type="EMBL" id="UINC01029507">
    <property type="protein sequence ID" value="SVB12345.1"/>
    <property type="molecule type" value="Genomic_DNA"/>
</dbReference>
<dbReference type="InterPro" id="IPR056395">
    <property type="entry name" value="WH_AprA"/>
</dbReference>
<evidence type="ECO:0000259" key="3">
    <source>
        <dbReference type="Pfam" id="PF23589"/>
    </source>
</evidence>
<dbReference type="InterPro" id="IPR056393">
    <property type="entry name" value="AprA-like_MT2"/>
</dbReference>
<reference evidence="4" key="1">
    <citation type="submission" date="2018-05" db="EMBL/GenBank/DDBJ databases">
        <authorList>
            <person name="Lanie J.A."/>
            <person name="Ng W.-L."/>
            <person name="Kazmierczak K.M."/>
            <person name="Andrzejewski T.M."/>
            <person name="Davidsen T.M."/>
            <person name="Wayne K.J."/>
            <person name="Tettelin H."/>
            <person name="Glass J.I."/>
            <person name="Rusch D."/>
            <person name="Podicherti R."/>
            <person name="Tsui H.-C.T."/>
            <person name="Winkler M.E."/>
        </authorList>
    </citation>
    <scope>NUCLEOTIDE SEQUENCE</scope>
</reference>